<sequence length="59" mass="6281">MKFAVFASGEGTNLQAIIDAVKAGDIKAELALVFSNKRNVGCLKKAEEAGIKTLCLIRD</sequence>
<proteinExistence type="predicted"/>
<evidence type="ECO:0000256" key="3">
    <source>
        <dbReference type="ARBA" id="ARBA00022679"/>
    </source>
</evidence>
<dbReference type="GO" id="GO:0005737">
    <property type="term" value="C:cytoplasm"/>
    <property type="evidence" value="ECO:0007669"/>
    <property type="project" value="TreeGrafter"/>
</dbReference>
<dbReference type="GO" id="GO:0004644">
    <property type="term" value="F:phosphoribosylglycinamide formyltransferase activity"/>
    <property type="evidence" value="ECO:0007669"/>
    <property type="project" value="UniProtKB-EC"/>
</dbReference>
<dbReference type="Pfam" id="PF00551">
    <property type="entry name" value="Formyl_trans_N"/>
    <property type="match status" value="1"/>
</dbReference>
<feature type="non-terminal residue" evidence="6">
    <location>
        <position position="59"/>
    </location>
</feature>
<reference evidence="6" key="1">
    <citation type="submission" date="2018-06" db="EMBL/GenBank/DDBJ databases">
        <authorList>
            <person name="Zhirakovskaya E."/>
        </authorList>
    </citation>
    <scope>NUCLEOTIDE SEQUENCE</scope>
</reference>
<dbReference type="Gene3D" id="3.40.50.170">
    <property type="entry name" value="Formyl transferase, N-terminal domain"/>
    <property type="match status" value="1"/>
</dbReference>
<dbReference type="PANTHER" id="PTHR43369">
    <property type="entry name" value="PHOSPHORIBOSYLGLYCINAMIDE FORMYLTRANSFERASE"/>
    <property type="match status" value="1"/>
</dbReference>
<evidence type="ECO:0000259" key="5">
    <source>
        <dbReference type="Pfam" id="PF00551"/>
    </source>
</evidence>
<dbReference type="AlphaFoldDB" id="A0A3B0U4Q9"/>
<accession>A0A3B0U4Q9</accession>
<keyword evidence="3 6" id="KW-0808">Transferase</keyword>
<protein>
    <recommendedName>
        <fullName evidence="2">phosphoribosylglycinamide formyltransferase 1</fullName>
        <ecNumber evidence="2">2.1.2.2</ecNumber>
    </recommendedName>
</protein>
<evidence type="ECO:0000256" key="4">
    <source>
        <dbReference type="ARBA" id="ARBA00022755"/>
    </source>
</evidence>
<dbReference type="EC" id="2.1.2.2" evidence="2"/>
<feature type="domain" description="Formyl transferase N-terminal" evidence="5">
    <location>
        <begin position="1"/>
        <end position="54"/>
    </location>
</feature>
<gene>
    <name evidence="6" type="ORF">MNBD_BACTEROID05-638</name>
</gene>
<evidence type="ECO:0000313" key="6">
    <source>
        <dbReference type="EMBL" id="VAW15774.1"/>
    </source>
</evidence>
<dbReference type="SUPFAM" id="SSF53328">
    <property type="entry name" value="Formyltransferase"/>
    <property type="match status" value="1"/>
</dbReference>
<dbReference type="InterPro" id="IPR036477">
    <property type="entry name" value="Formyl_transf_N_sf"/>
</dbReference>
<comment type="pathway">
    <text evidence="1">Purine metabolism; IMP biosynthesis via de novo pathway; N(2)-formyl-N(1)-(5-phospho-D-ribosyl)glycinamide from N(1)-(5-phospho-D-ribosyl)glycinamide (10-formyl THF route): step 1/1.</text>
</comment>
<keyword evidence="4" id="KW-0658">Purine biosynthesis</keyword>
<organism evidence="6">
    <name type="scientific">hydrothermal vent metagenome</name>
    <dbReference type="NCBI Taxonomy" id="652676"/>
    <lineage>
        <taxon>unclassified sequences</taxon>
        <taxon>metagenomes</taxon>
        <taxon>ecological metagenomes</taxon>
    </lineage>
</organism>
<evidence type="ECO:0000256" key="1">
    <source>
        <dbReference type="ARBA" id="ARBA00005054"/>
    </source>
</evidence>
<name>A0A3B0U4Q9_9ZZZZ</name>
<dbReference type="EMBL" id="UOEN01000287">
    <property type="protein sequence ID" value="VAW15774.1"/>
    <property type="molecule type" value="Genomic_DNA"/>
</dbReference>
<dbReference type="GO" id="GO:0006189">
    <property type="term" value="P:'de novo' IMP biosynthetic process"/>
    <property type="evidence" value="ECO:0007669"/>
    <property type="project" value="TreeGrafter"/>
</dbReference>
<dbReference type="PANTHER" id="PTHR43369:SF2">
    <property type="entry name" value="PHOSPHORIBOSYLGLYCINAMIDE FORMYLTRANSFERASE"/>
    <property type="match status" value="1"/>
</dbReference>
<dbReference type="InterPro" id="IPR002376">
    <property type="entry name" value="Formyl_transf_N"/>
</dbReference>
<evidence type="ECO:0000256" key="2">
    <source>
        <dbReference type="ARBA" id="ARBA00012254"/>
    </source>
</evidence>